<keyword evidence="5" id="KW-1185">Reference proteome</keyword>
<keyword evidence="2" id="KW-1133">Transmembrane helix</keyword>
<feature type="compositionally biased region" description="Low complexity" evidence="1">
    <location>
        <begin position="532"/>
        <end position="550"/>
    </location>
</feature>
<dbReference type="CDD" id="cd00198">
    <property type="entry name" value="vWFA"/>
    <property type="match status" value="1"/>
</dbReference>
<evidence type="ECO:0000313" key="4">
    <source>
        <dbReference type="EMBL" id="TGG95551.1"/>
    </source>
</evidence>
<dbReference type="RefSeq" id="WP_135481308.1">
    <property type="nucleotide sequence ID" value="NZ_SRMF01000001.1"/>
</dbReference>
<dbReference type="OrthoDB" id="798937at2"/>
<dbReference type="InterPro" id="IPR002035">
    <property type="entry name" value="VWF_A"/>
</dbReference>
<reference evidence="4 5" key="1">
    <citation type="submission" date="2019-04" db="EMBL/GenBank/DDBJ databases">
        <title>Natronospirillum operosus gen. nov., sp. nov., a haloalkaliphilic satellite isolated from decaying biomass of laboratory culture of cyanobacterium Geitlerinema sp. and proposal of Natronospirillaceae fam. nov. and Saccharospirillaceae fam. nov.</title>
        <authorList>
            <person name="Kevbrin V."/>
            <person name="Boltyanskaya Y."/>
            <person name="Koziaeva V."/>
            <person name="Grouzdev D.S."/>
            <person name="Park M."/>
            <person name="Cho J."/>
        </authorList>
    </citation>
    <scope>NUCLEOTIDE SEQUENCE [LARGE SCALE GENOMIC DNA]</scope>
    <source>
        <strain evidence="4 5">G-116</strain>
    </source>
</reference>
<sequence>MTAAWKYRIGCIVLALVLALPAWGQQQPPFDLRILVDVSSDMAENDPDNLRLPAAHLLFELMPEGSRSGLWTFGRYVNMLVPYGTVNADWRQRARARAQEIGSPGFNSNIGGAFETASFDLDWSTGHNPKTYILLSDGLVNIEPDAAASRAERTRILEEIVPRLREHNSVIHTIALSEYKDRTFMEQVASQTGGLSAVAEHPEDMLALLMQILNISLGTQEEVGIDEDQRFLIDSTISEMTAAVFHEGDQNIVLISPSGERFEADNPPPHTQWVSTDNYDVITIRTPAAGEWQVEGTLGPQSRVTVVSELSLQLDAIPLNVGPGETIPLRAVMNDAEGQVTDSDFLDLMTVEASLLQEGEVRRTVSLQRGSPEFVGQLTMPSDAGSYQLRVEVDGQSFQRRRVFTLNVRQPLSAEVSAGEAAYEIRLYPNLPDIPAEVGRIVAQVTGPDGSTRLQAFERREAGHWSVEIEPFAGEGQYSAEVDVQFTGASRWTGGIQVAPVDLSFPGQAGMPVEVSTVAPVPVPEPEPESVPPVALEPVPSLDDLMAPQEPARPEPEPQPETVPAPETDADPVPAPEPEPEESAVPDLDTEPPPAEAVDWMPYLIAAGSGLAFVLVFYAIYRKFGGGRDDDDPRLHDELSRSQRAVLSEVEGKGAADDELDRELRAMAAGAPAASDIPTVSDVESEDELSVLDDDFDLESLGIGDDNEGEDGGAKQTAQDAPERQGGVDPLEQDDPFADDEFDISDDDIDDMLDDTLADDNRKDEEDKP</sequence>
<accession>A0A4Z0WJ41</accession>
<keyword evidence="2" id="KW-0472">Membrane</keyword>
<name>A0A4Z0WJ41_9GAMM</name>
<dbReference type="Gene3D" id="3.40.50.410">
    <property type="entry name" value="von Willebrand factor, type A domain"/>
    <property type="match status" value="1"/>
</dbReference>
<evidence type="ECO:0000259" key="3">
    <source>
        <dbReference type="PROSITE" id="PS50234"/>
    </source>
</evidence>
<dbReference type="Proteomes" id="UP000297475">
    <property type="component" value="Unassembled WGS sequence"/>
</dbReference>
<feature type="compositionally biased region" description="Basic and acidic residues" evidence="1">
    <location>
        <begin position="759"/>
        <end position="769"/>
    </location>
</feature>
<dbReference type="PROSITE" id="PS50234">
    <property type="entry name" value="VWFA"/>
    <property type="match status" value="1"/>
</dbReference>
<dbReference type="SMART" id="SM00327">
    <property type="entry name" value="VWA"/>
    <property type="match status" value="1"/>
</dbReference>
<evidence type="ECO:0000256" key="2">
    <source>
        <dbReference type="SAM" id="Phobius"/>
    </source>
</evidence>
<dbReference type="InterPro" id="IPR036465">
    <property type="entry name" value="vWFA_dom_sf"/>
</dbReference>
<evidence type="ECO:0000313" key="5">
    <source>
        <dbReference type="Proteomes" id="UP000297475"/>
    </source>
</evidence>
<evidence type="ECO:0000256" key="1">
    <source>
        <dbReference type="SAM" id="MobiDB-lite"/>
    </source>
</evidence>
<keyword evidence="2" id="KW-0812">Transmembrane</keyword>
<feature type="domain" description="VWFA" evidence="3">
    <location>
        <begin position="31"/>
        <end position="213"/>
    </location>
</feature>
<dbReference type="SUPFAM" id="SSF53300">
    <property type="entry name" value="vWA-like"/>
    <property type="match status" value="1"/>
</dbReference>
<protein>
    <submittedName>
        <fullName evidence="4">VWA domain-containing protein</fullName>
    </submittedName>
</protein>
<feature type="region of interest" description="Disordered" evidence="1">
    <location>
        <begin position="669"/>
        <end position="769"/>
    </location>
</feature>
<proteinExistence type="predicted"/>
<feature type="region of interest" description="Disordered" evidence="1">
    <location>
        <begin position="519"/>
        <end position="594"/>
    </location>
</feature>
<gene>
    <name evidence="4" type="ORF">E4656_03800</name>
</gene>
<feature type="compositionally biased region" description="Acidic residues" evidence="1">
    <location>
        <begin position="683"/>
        <end position="698"/>
    </location>
</feature>
<feature type="compositionally biased region" description="Acidic residues" evidence="1">
    <location>
        <begin position="731"/>
        <end position="758"/>
    </location>
</feature>
<feature type="compositionally biased region" description="Acidic residues" evidence="1">
    <location>
        <begin position="578"/>
        <end position="590"/>
    </location>
</feature>
<dbReference type="AlphaFoldDB" id="A0A4Z0WJ41"/>
<feature type="compositionally biased region" description="Pro residues" evidence="1">
    <location>
        <begin position="521"/>
        <end position="531"/>
    </location>
</feature>
<comment type="caution">
    <text evidence="4">The sequence shown here is derived from an EMBL/GenBank/DDBJ whole genome shotgun (WGS) entry which is preliminary data.</text>
</comment>
<feature type="transmembrane region" description="Helical" evidence="2">
    <location>
        <begin position="600"/>
        <end position="621"/>
    </location>
</feature>
<dbReference type="EMBL" id="SRMF01000001">
    <property type="protein sequence ID" value="TGG95551.1"/>
    <property type="molecule type" value="Genomic_DNA"/>
</dbReference>
<organism evidence="4 5">
    <name type="scientific">Natronospirillum operosum</name>
    <dbReference type="NCBI Taxonomy" id="2759953"/>
    <lineage>
        <taxon>Bacteria</taxon>
        <taxon>Pseudomonadati</taxon>
        <taxon>Pseudomonadota</taxon>
        <taxon>Gammaproteobacteria</taxon>
        <taxon>Oceanospirillales</taxon>
        <taxon>Natronospirillaceae</taxon>
        <taxon>Natronospirillum</taxon>
    </lineage>
</organism>